<dbReference type="Pfam" id="PF02265">
    <property type="entry name" value="S1-P1_nuclease"/>
    <property type="match status" value="1"/>
</dbReference>
<evidence type="ECO:0000256" key="6">
    <source>
        <dbReference type="ARBA" id="ARBA00023157"/>
    </source>
</evidence>
<dbReference type="SUPFAM" id="SSF48537">
    <property type="entry name" value="Phospholipase C/P1 nuclease"/>
    <property type="match status" value="1"/>
</dbReference>
<dbReference type="GO" id="GO:0003676">
    <property type="term" value="F:nucleic acid binding"/>
    <property type="evidence" value="ECO:0007669"/>
    <property type="project" value="InterPro"/>
</dbReference>
<keyword evidence="5" id="KW-0378">Hydrolase</keyword>
<evidence type="ECO:0000256" key="5">
    <source>
        <dbReference type="ARBA" id="ARBA00022801"/>
    </source>
</evidence>
<dbReference type="PANTHER" id="PTHR33146:SF10">
    <property type="entry name" value="STRAND-SPECIFIC NUCLEASE, PUTATIVE-RELATED"/>
    <property type="match status" value="1"/>
</dbReference>
<evidence type="ECO:0000256" key="3">
    <source>
        <dbReference type="ARBA" id="ARBA00022723"/>
    </source>
</evidence>
<dbReference type="EMBL" id="JAPDFW010000092">
    <property type="protein sequence ID" value="KAJ5070849.1"/>
    <property type="molecule type" value="Genomic_DNA"/>
</dbReference>
<keyword evidence="2" id="KW-0540">Nuclease</keyword>
<comment type="caution">
    <text evidence="8">The sequence shown here is derived from an EMBL/GenBank/DDBJ whole genome shotgun (WGS) entry which is preliminary data.</text>
</comment>
<dbReference type="PANTHER" id="PTHR33146">
    <property type="entry name" value="ENDONUCLEASE 4"/>
    <property type="match status" value="1"/>
</dbReference>
<dbReference type="Gene3D" id="1.10.575.10">
    <property type="entry name" value="P1 Nuclease"/>
    <property type="match status" value="1"/>
</dbReference>
<keyword evidence="4 8" id="KW-0255">Endonuclease</keyword>
<evidence type="ECO:0000256" key="1">
    <source>
        <dbReference type="ARBA" id="ARBA00009547"/>
    </source>
</evidence>
<dbReference type="GO" id="GO:0046872">
    <property type="term" value="F:metal ion binding"/>
    <property type="evidence" value="ECO:0007669"/>
    <property type="project" value="UniProtKB-KW"/>
</dbReference>
<dbReference type="CDD" id="cd11010">
    <property type="entry name" value="S1-P1_nuclease"/>
    <property type="match status" value="1"/>
</dbReference>
<organism evidence="8 9">
    <name type="scientific">Anaeramoeba ignava</name>
    <name type="common">Anaerobic marine amoeba</name>
    <dbReference type="NCBI Taxonomy" id="1746090"/>
    <lineage>
        <taxon>Eukaryota</taxon>
        <taxon>Metamonada</taxon>
        <taxon>Anaeramoebidae</taxon>
        <taxon>Anaeramoeba</taxon>
    </lineage>
</organism>
<reference evidence="8" key="1">
    <citation type="submission" date="2022-10" db="EMBL/GenBank/DDBJ databases">
        <title>Novel sulphate-reducing endosymbionts in the free-living metamonad Anaeramoeba.</title>
        <authorList>
            <person name="Jerlstrom-Hultqvist J."/>
            <person name="Cepicka I."/>
            <person name="Gallot-Lavallee L."/>
            <person name="Salas-Leiva D."/>
            <person name="Curtis B.A."/>
            <person name="Zahonova K."/>
            <person name="Pipaliya S."/>
            <person name="Dacks J."/>
            <person name="Roger A.J."/>
        </authorList>
    </citation>
    <scope>NUCLEOTIDE SEQUENCE</scope>
    <source>
        <strain evidence="8">BMAN</strain>
    </source>
</reference>
<keyword evidence="3" id="KW-0479">Metal-binding</keyword>
<dbReference type="OrthoDB" id="441446at2759"/>
<keyword evidence="9" id="KW-1185">Reference proteome</keyword>
<evidence type="ECO:0000313" key="9">
    <source>
        <dbReference type="Proteomes" id="UP001149090"/>
    </source>
</evidence>
<keyword evidence="7" id="KW-0325">Glycoprotein</keyword>
<evidence type="ECO:0000256" key="2">
    <source>
        <dbReference type="ARBA" id="ARBA00022722"/>
    </source>
</evidence>
<keyword evidence="6" id="KW-1015">Disulfide bond</keyword>
<name>A0A9Q0LED3_ANAIG</name>
<dbReference type="Proteomes" id="UP001149090">
    <property type="component" value="Unassembled WGS sequence"/>
</dbReference>
<sequence length="306" mass="35420">MNFLGIILSFYLIIVGFCWWGNGHMIIVEIATRDLTEEQKELLMNILDTWEPYFTGDFYEASVWPDEIKAAPYNISSMSNWHFADIPYNPENISINFTMPTENVMWACNQSLNTLQSPNCTSIWAWAFQLRQLIHFVGDLHQPLHCCQMYSPLFPNGDQGGNLFLLTGDSPCNTRLHFWWDSVACEYLGVYPLDEEGIQYLIGNATSIMNKYPKIWFKDRFNDSNFDFVAWGTETYQLAVDYAYTDIVVNGTASDFYKERTIKISQQQIALAGYRLGSILLSIIDNVPKFPNYLFKCPSYFPPFLF</sequence>
<protein>
    <submittedName>
        <fullName evidence="8">Endonuclease 4</fullName>
    </submittedName>
</protein>
<dbReference type="GO" id="GO:0006308">
    <property type="term" value="P:DNA catabolic process"/>
    <property type="evidence" value="ECO:0007669"/>
    <property type="project" value="InterPro"/>
</dbReference>
<dbReference type="InterPro" id="IPR003154">
    <property type="entry name" value="S1/P1nuclease"/>
</dbReference>
<accession>A0A9Q0LED3</accession>
<dbReference type="GO" id="GO:0016788">
    <property type="term" value="F:hydrolase activity, acting on ester bonds"/>
    <property type="evidence" value="ECO:0007669"/>
    <property type="project" value="InterPro"/>
</dbReference>
<evidence type="ECO:0000313" key="8">
    <source>
        <dbReference type="EMBL" id="KAJ5070849.1"/>
    </source>
</evidence>
<dbReference type="OMA" id="HYIDIPF"/>
<dbReference type="GO" id="GO:0004519">
    <property type="term" value="F:endonuclease activity"/>
    <property type="evidence" value="ECO:0007669"/>
    <property type="project" value="UniProtKB-KW"/>
</dbReference>
<evidence type="ECO:0000256" key="7">
    <source>
        <dbReference type="ARBA" id="ARBA00023180"/>
    </source>
</evidence>
<dbReference type="InterPro" id="IPR008947">
    <property type="entry name" value="PLipase_C/P1_nuclease_dom_sf"/>
</dbReference>
<gene>
    <name evidence="8" type="ORF">M0811_01830</name>
</gene>
<proteinExistence type="inferred from homology"/>
<dbReference type="AlphaFoldDB" id="A0A9Q0LED3"/>
<evidence type="ECO:0000256" key="4">
    <source>
        <dbReference type="ARBA" id="ARBA00022759"/>
    </source>
</evidence>
<comment type="similarity">
    <text evidence="1">Belongs to the nuclease type I family.</text>
</comment>